<dbReference type="CDD" id="cd07438">
    <property type="entry name" value="PHP_HisPPase_AMP"/>
    <property type="match status" value="1"/>
</dbReference>
<dbReference type="PANTHER" id="PTHR42924:SF3">
    <property type="entry name" value="POLYMERASE_HISTIDINOL PHOSPHATASE N-TERMINAL DOMAIN-CONTAINING PROTEIN"/>
    <property type="match status" value="1"/>
</dbReference>
<dbReference type="InterPro" id="IPR016195">
    <property type="entry name" value="Pol/histidinol_Pase-like"/>
</dbReference>
<protein>
    <submittedName>
        <fullName evidence="2">PHP domain-containing protein</fullName>
    </submittedName>
</protein>
<evidence type="ECO:0000259" key="1">
    <source>
        <dbReference type="SMART" id="SM00481"/>
    </source>
</evidence>
<dbReference type="InterPro" id="IPR052018">
    <property type="entry name" value="PHP_domain"/>
</dbReference>
<dbReference type="InterPro" id="IPR004013">
    <property type="entry name" value="PHP_dom"/>
</dbReference>
<dbReference type="Pfam" id="PF02811">
    <property type="entry name" value="PHP"/>
    <property type="match status" value="1"/>
</dbReference>
<gene>
    <name evidence="2" type="ORF">ENR23_06230</name>
</gene>
<feature type="domain" description="Polymerase/histidinol phosphatase N-terminal" evidence="1">
    <location>
        <begin position="13"/>
        <end position="77"/>
    </location>
</feature>
<reference evidence="2" key="1">
    <citation type="journal article" date="2020" name="mSystems">
        <title>Genome- and Community-Level Interaction Insights into Carbon Utilization and Element Cycling Functions of Hydrothermarchaeota in Hydrothermal Sediment.</title>
        <authorList>
            <person name="Zhou Z."/>
            <person name="Liu Y."/>
            <person name="Xu W."/>
            <person name="Pan J."/>
            <person name="Luo Z.H."/>
            <person name="Li M."/>
        </authorList>
    </citation>
    <scope>NUCLEOTIDE SEQUENCE [LARGE SCALE GENOMIC DNA]</scope>
    <source>
        <strain evidence="2">SpSt-381</strain>
    </source>
</reference>
<dbReference type="SUPFAM" id="SSF89550">
    <property type="entry name" value="PHP domain-like"/>
    <property type="match status" value="1"/>
</dbReference>
<dbReference type="GO" id="GO:0035312">
    <property type="term" value="F:5'-3' DNA exonuclease activity"/>
    <property type="evidence" value="ECO:0007669"/>
    <property type="project" value="TreeGrafter"/>
</dbReference>
<dbReference type="EMBL" id="DSQF01000012">
    <property type="protein sequence ID" value="HGZ43010.1"/>
    <property type="molecule type" value="Genomic_DNA"/>
</dbReference>
<dbReference type="PANTHER" id="PTHR42924">
    <property type="entry name" value="EXONUCLEASE"/>
    <property type="match status" value="1"/>
</dbReference>
<evidence type="ECO:0000313" key="2">
    <source>
        <dbReference type="EMBL" id="HGZ43010.1"/>
    </source>
</evidence>
<dbReference type="InterPro" id="IPR003141">
    <property type="entry name" value="Pol/His_phosphatase_N"/>
</dbReference>
<sequence>MKPARGARGVRRVDLHTHTTFSDGALDPEALVALAVERGLAALAVTDHDSVEALPRARAAAPSTLEIVPGIEVSTTAAGLDLHVLGYYVDPEHAGLRARLERFRGERVARAEAILARLADLGHAVARDEVLALAGHGVVGRPHVAQALVRAGHVATVDEAFRRFLAPHGAAYVPRPAFRPEEAIALIHGAGGVSVLAHPGAALGDTLAERLVAAGLRGVEVWHPQHAAPAMRRWRAFAARFGLIATGGSDFHGPGRGAALGDLPVPWTALAGLKRAAGVAG</sequence>
<dbReference type="AlphaFoldDB" id="A0A832MJM1"/>
<dbReference type="Gene3D" id="1.10.150.650">
    <property type="match status" value="1"/>
</dbReference>
<accession>A0A832MJM1</accession>
<name>A0A832MJM1_UNCEI</name>
<organism evidence="2">
    <name type="scientific">Eiseniibacteriota bacterium</name>
    <dbReference type="NCBI Taxonomy" id="2212470"/>
    <lineage>
        <taxon>Bacteria</taxon>
        <taxon>Candidatus Eiseniibacteriota</taxon>
    </lineage>
</organism>
<comment type="caution">
    <text evidence="2">The sequence shown here is derived from an EMBL/GenBank/DDBJ whole genome shotgun (WGS) entry which is preliminary data.</text>
</comment>
<dbReference type="GO" id="GO:0004534">
    <property type="term" value="F:5'-3' RNA exonuclease activity"/>
    <property type="evidence" value="ECO:0007669"/>
    <property type="project" value="TreeGrafter"/>
</dbReference>
<dbReference type="Gene3D" id="3.20.20.140">
    <property type="entry name" value="Metal-dependent hydrolases"/>
    <property type="match status" value="1"/>
</dbReference>
<dbReference type="SMART" id="SM00481">
    <property type="entry name" value="POLIIIAc"/>
    <property type="match status" value="1"/>
</dbReference>
<proteinExistence type="predicted"/>